<keyword evidence="1" id="KW-1133">Transmembrane helix</keyword>
<protein>
    <submittedName>
        <fullName evidence="3">Uncharacterized protein</fullName>
    </submittedName>
</protein>
<dbReference type="AlphaFoldDB" id="A0A9W9ZC82"/>
<proteinExistence type="predicted"/>
<evidence type="ECO:0000313" key="4">
    <source>
        <dbReference type="Proteomes" id="UP001163046"/>
    </source>
</evidence>
<dbReference type="PROSITE" id="PS51257">
    <property type="entry name" value="PROKAR_LIPOPROTEIN"/>
    <property type="match status" value="1"/>
</dbReference>
<keyword evidence="1" id="KW-0472">Membrane</keyword>
<feature type="chain" id="PRO_5040816808" evidence="2">
    <location>
        <begin position="27"/>
        <end position="135"/>
    </location>
</feature>
<dbReference type="Proteomes" id="UP001163046">
    <property type="component" value="Unassembled WGS sequence"/>
</dbReference>
<accession>A0A9W9ZC82</accession>
<feature type="transmembrane region" description="Helical" evidence="1">
    <location>
        <begin position="113"/>
        <end position="134"/>
    </location>
</feature>
<evidence type="ECO:0000256" key="2">
    <source>
        <dbReference type="SAM" id="SignalP"/>
    </source>
</evidence>
<organism evidence="3 4">
    <name type="scientific">Desmophyllum pertusum</name>
    <dbReference type="NCBI Taxonomy" id="174260"/>
    <lineage>
        <taxon>Eukaryota</taxon>
        <taxon>Metazoa</taxon>
        <taxon>Cnidaria</taxon>
        <taxon>Anthozoa</taxon>
        <taxon>Hexacorallia</taxon>
        <taxon>Scleractinia</taxon>
        <taxon>Caryophylliina</taxon>
        <taxon>Caryophylliidae</taxon>
        <taxon>Desmophyllum</taxon>
    </lineage>
</organism>
<name>A0A9W9ZC82_9CNID</name>
<dbReference type="CDD" id="cd00117">
    <property type="entry name" value="TFP"/>
    <property type="match status" value="1"/>
</dbReference>
<feature type="signal peptide" evidence="2">
    <location>
        <begin position="1"/>
        <end position="26"/>
    </location>
</feature>
<keyword evidence="4" id="KW-1185">Reference proteome</keyword>
<evidence type="ECO:0000256" key="1">
    <source>
        <dbReference type="SAM" id="Phobius"/>
    </source>
</evidence>
<reference evidence="3" key="1">
    <citation type="submission" date="2023-01" db="EMBL/GenBank/DDBJ databases">
        <title>Genome assembly of the deep-sea coral Lophelia pertusa.</title>
        <authorList>
            <person name="Herrera S."/>
            <person name="Cordes E."/>
        </authorList>
    </citation>
    <scope>NUCLEOTIDE SEQUENCE</scope>
    <source>
        <strain evidence="3">USNM1676648</strain>
        <tissue evidence="3">Polyp</tissue>
    </source>
</reference>
<dbReference type="InterPro" id="IPR045860">
    <property type="entry name" value="Snake_toxin-like_sf"/>
</dbReference>
<dbReference type="EMBL" id="MU826379">
    <property type="protein sequence ID" value="KAJ7377409.1"/>
    <property type="molecule type" value="Genomic_DNA"/>
</dbReference>
<keyword evidence="2" id="KW-0732">Signal</keyword>
<dbReference type="OrthoDB" id="5956679at2759"/>
<dbReference type="SUPFAM" id="SSF57302">
    <property type="entry name" value="Snake toxin-like"/>
    <property type="match status" value="1"/>
</dbReference>
<sequence>MKRLARRSYLLALFLLIHVSLSCVNGRICYHCDSRNGGCAEDSVNGTKSTTCSEGNDFCEVVKDGRHGETRFYRDCVSDCDKEYVDWSKDGEEYCKMCCDKDNCNVGRCSSVVFTPTRVLFVLSAIVAFGMIALA</sequence>
<comment type="caution">
    <text evidence="3">The sequence shown here is derived from an EMBL/GenBank/DDBJ whole genome shotgun (WGS) entry which is preliminary data.</text>
</comment>
<keyword evidence="1" id="KW-0812">Transmembrane</keyword>
<gene>
    <name evidence="3" type="ORF">OS493_029308</name>
</gene>
<evidence type="ECO:0000313" key="3">
    <source>
        <dbReference type="EMBL" id="KAJ7377409.1"/>
    </source>
</evidence>